<sequence length="80" mass="9220">MRKIQNQYLNSYWQAIRLALPVVFCSILSFIICLVPEKILDFAGGIKNKLRALSVASNFVTITALEKELEWGKSFRAWEK</sequence>
<evidence type="ECO:0000256" key="1">
    <source>
        <dbReference type="SAM" id="Phobius"/>
    </source>
</evidence>
<dbReference type="AlphaFoldDB" id="A0A5D2JZE0"/>
<evidence type="ECO:0000313" key="3">
    <source>
        <dbReference type="Proteomes" id="UP000322667"/>
    </source>
</evidence>
<accession>A0A5D2JZE0</accession>
<keyword evidence="3" id="KW-1185">Reference proteome</keyword>
<keyword evidence="1" id="KW-0472">Membrane</keyword>
<dbReference type="EMBL" id="CM017630">
    <property type="protein sequence ID" value="TYH60014.1"/>
    <property type="molecule type" value="Genomic_DNA"/>
</dbReference>
<dbReference type="Proteomes" id="UP000322667">
    <property type="component" value="Chromosome D08"/>
</dbReference>
<evidence type="ECO:0000313" key="2">
    <source>
        <dbReference type="EMBL" id="TYH60014.1"/>
    </source>
</evidence>
<reference evidence="2 3" key="1">
    <citation type="submission" date="2019-07" db="EMBL/GenBank/DDBJ databases">
        <title>WGS assembly of Gossypium tomentosum.</title>
        <authorList>
            <person name="Chen Z.J."/>
            <person name="Sreedasyam A."/>
            <person name="Ando A."/>
            <person name="Song Q."/>
            <person name="De L."/>
            <person name="Hulse-Kemp A."/>
            <person name="Ding M."/>
            <person name="Ye W."/>
            <person name="Kirkbride R."/>
            <person name="Jenkins J."/>
            <person name="Plott C."/>
            <person name="Lovell J."/>
            <person name="Lin Y.-M."/>
            <person name="Vaughn R."/>
            <person name="Liu B."/>
            <person name="Li W."/>
            <person name="Simpson S."/>
            <person name="Scheffler B."/>
            <person name="Saski C."/>
            <person name="Grover C."/>
            <person name="Hu G."/>
            <person name="Conover J."/>
            <person name="Carlson J."/>
            <person name="Shu S."/>
            <person name="Boston L."/>
            <person name="Williams M."/>
            <person name="Peterson D."/>
            <person name="Mcgee K."/>
            <person name="Jones D."/>
            <person name="Wendel J."/>
            <person name="Stelly D."/>
            <person name="Grimwood J."/>
            <person name="Schmutz J."/>
        </authorList>
    </citation>
    <scope>NUCLEOTIDE SEQUENCE [LARGE SCALE GENOMIC DNA]</scope>
    <source>
        <strain evidence="2">7179.01</strain>
    </source>
</reference>
<feature type="transmembrane region" description="Helical" evidence="1">
    <location>
        <begin position="12"/>
        <end position="35"/>
    </location>
</feature>
<organism evidence="2 3">
    <name type="scientific">Gossypium tomentosum</name>
    <name type="common">Hawaiian cotton</name>
    <name type="synonym">Gossypium sandvicense</name>
    <dbReference type="NCBI Taxonomy" id="34277"/>
    <lineage>
        <taxon>Eukaryota</taxon>
        <taxon>Viridiplantae</taxon>
        <taxon>Streptophyta</taxon>
        <taxon>Embryophyta</taxon>
        <taxon>Tracheophyta</taxon>
        <taxon>Spermatophyta</taxon>
        <taxon>Magnoliopsida</taxon>
        <taxon>eudicotyledons</taxon>
        <taxon>Gunneridae</taxon>
        <taxon>Pentapetalae</taxon>
        <taxon>rosids</taxon>
        <taxon>malvids</taxon>
        <taxon>Malvales</taxon>
        <taxon>Malvaceae</taxon>
        <taxon>Malvoideae</taxon>
        <taxon>Gossypium</taxon>
    </lineage>
</organism>
<protein>
    <submittedName>
        <fullName evidence="2">Uncharacterized protein</fullName>
    </submittedName>
</protein>
<name>A0A5D2JZE0_GOSTO</name>
<keyword evidence="1" id="KW-1133">Transmembrane helix</keyword>
<proteinExistence type="predicted"/>
<keyword evidence="1" id="KW-0812">Transmembrane</keyword>
<gene>
    <name evidence="2" type="ORF">ES332_D08G263000v1</name>
</gene>